<dbReference type="PANTHER" id="PTHR42085">
    <property type="entry name" value="F-BOX DOMAIN-CONTAINING PROTEIN"/>
    <property type="match status" value="1"/>
</dbReference>
<name>A0AAN7ZQ81_9PEZI</name>
<protein>
    <submittedName>
        <fullName evidence="1">Uncharacterized protein</fullName>
    </submittedName>
</protein>
<dbReference type="EMBL" id="JAVRQU010000003">
    <property type="protein sequence ID" value="KAK5705564.1"/>
    <property type="molecule type" value="Genomic_DNA"/>
</dbReference>
<accession>A0AAN7ZQ81</accession>
<dbReference type="InterPro" id="IPR038883">
    <property type="entry name" value="AN11006-like"/>
</dbReference>
<evidence type="ECO:0000313" key="1">
    <source>
        <dbReference type="EMBL" id="KAK5705564.1"/>
    </source>
</evidence>
<evidence type="ECO:0000313" key="2">
    <source>
        <dbReference type="Proteomes" id="UP001310594"/>
    </source>
</evidence>
<gene>
    <name evidence="1" type="ORF">LTR97_002683</name>
</gene>
<dbReference type="PANTHER" id="PTHR42085:SF1">
    <property type="entry name" value="F-BOX DOMAIN-CONTAINING PROTEIN"/>
    <property type="match status" value="1"/>
</dbReference>
<organism evidence="1 2">
    <name type="scientific">Elasticomyces elasticus</name>
    <dbReference type="NCBI Taxonomy" id="574655"/>
    <lineage>
        <taxon>Eukaryota</taxon>
        <taxon>Fungi</taxon>
        <taxon>Dikarya</taxon>
        <taxon>Ascomycota</taxon>
        <taxon>Pezizomycotina</taxon>
        <taxon>Dothideomycetes</taxon>
        <taxon>Dothideomycetidae</taxon>
        <taxon>Mycosphaerellales</taxon>
        <taxon>Teratosphaeriaceae</taxon>
        <taxon>Elasticomyces</taxon>
    </lineage>
</organism>
<sequence length="219" mass="24378">MEPYQTLEEKIEACISTLLRKEFPYTHTSDINGAAALGAVQVANDILARKNARRTGVRPLQLLELPAEIRNRIYEYAVKLYDTQRKDIIRMGAGKSMYFDSNPAAQPAITRVSRQLRKDTLSMFYNVNDFAVQALPINAADIRDGSSQVCRWLRCIGAEKAHMIKNFTVYWYDGAPFGTASAARINQLMVGSELATLAPVAKVKGARTPIEFSSMTALL</sequence>
<dbReference type="AlphaFoldDB" id="A0AAN7ZQ81"/>
<reference evidence="1" key="1">
    <citation type="submission" date="2023-08" db="EMBL/GenBank/DDBJ databases">
        <title>Black Yeasts Isolated from many extreme environments.</title>
        <authorList>
            <person name="Coleine C."/>
            <person name="Stajich J.E."/>
            <person name="Selbmann L."/>
        </authorList>
    </citation>
    <scope>NUCLEOTIDE SEQUENCE</scope>
    <source>
        <strain evidence="1">CCFEE 5810</strain>
    </source>
</reference>
<dbReference type="Proteomes" id="UP001310594">
    <property type="component" value="Unassembled WGS sequence"/>
</dbReference>
<proteinExistence type="predicted"/>
<comment type="caution">
    <text evidence="1">The sequence shown here is derived from an EMBL/GenBank/DDBJ whole genome shotgun (WGS) entry which is preliminary data.</text>
</comment>